<sequence>MFDDGAYLKAFDGAQLGSVDIALKKGRTASMNRALIARSFKGYRTGAGSSYDLLAPDASWTNTGNSLAAKTCPTKDAFIEVIRPFNARVKSRLVQSVRKL</sequence>
<dbReference type="RefSeq" id="WP_105742314.1">
    <property type="nucleotide sequence ID" value="NZ_PVBR01000008.1"/>
</dbReference>
<accession>A0A2S9IRB7</accession>
<evidence type="ECO:0000313" key="2">
    <source>
        <dbReference type="Proteomes" id="UP000239434"/>
    </source>
</evidence>
<proteinExistence type="predicted"/>
<protein>
    <submittedName>
        <fullName evidence="1">Uncharacterized protein</fullName>
    </submittedName>
</protein>
<organism evidence="1 2">
    <name type="scientific">Phyllobacterium phragmitis</name>
    <dbReference type="NCBI Taxonomy" id="2670329"/>
    <lineage>
        <taxon>Bacteria</taxon>
        <taxon>Pseudomonadati</taxon>
        <taxon>Pseudomonadota</taxon>
        <taxon>Alphaproteobacteria</taxon>
        <taxon>Hyphomicrobiales</taxon>
        <taxon>Phyllobacteriaceae</taxon>
        <taxon>Phyllobacterium</taxon>
    </lineage>
</organism>
<gene>
    <name evidence="1" type="ORF">C5748_12765</name>
</gene>
<dbReference type="Proteomes" id="UP000239434">
    <property type="component" value="Unassembled WGS sequence"/>
</dbReference>
<reference evidence="1 2" key="1">
    <citation type="submission" date="2018-02" db="EMBL/GenBank/DDBJ databases">
        <title>The draft genome of Phyllobacterium sp. 1N-3.</title>
        <authorList>
            <person name="Liu L."/>
            <person name="Li L."/>
            <person name="Zhang X."/>
            <person name="Wang T."/>
            <person name="Liang L."/>
        </authorList>
    </citation>
    <scope>NUCLEOTIDE SEQUENCE [LARGE SCALE GENOMIC DNA]</scope>
    <source>
        <strain evidence="1 2">1N-3</strain>
    </source>
</reference>
<dbReference type="EMBL" id="PVBR01000008">
    <property type="protein sequence ID" value="PRD43075.1"/>
    <property type="molecule type" value="Genomic_DNA"/>
</dbReference>
<evidence type="ECO:0000313" key="1">
    <source>
        <dbReference type="EMBL" id="PRD43075.1"/>
    </source>
</evidence>
<keyword evidence="2" id="KW-1185">Reference proteome</keyword>
<name>A0A2S9IRB7_9HYPH</name>
<comment type="caution">
    <text evidence="1">The sequence shown here is derived from an EMBL/GenBank/DDBJ whole genome shotgun (WGS) entry which is preliminary data.</text>
</comment>
<dbReference type="AlphaFoldDB" id="A0A2S9IRB7"/>